<dbReference type="InterPro" id="IPR007202">
    <property type="entry name" value="4Fe-4S_dom"/>
</dbReference>
<evidence type="ECO:0000259" key="10">
    <source>
        <dbReference type="PROSITE" id="PS51379"/>
    </source>
</evidence>
<keyword evidence="1" id="KW-0813">Transport</keyword>
<feature type="domain" description="4Fe-4S" evidence="11">
    <location>
        <begin position="30"/>
        <end position="89"/>
    </location>
</feature>
<dbReference type="GO" id="GO:0009055">
    <property type="term" value="F:electron transfer activity"/>
    <property type="evidence" value="ECO:0007669"/>
    <property type="project" value="InterPro"/>
</dbReference>
<evidence type="ECO:0000259" key="11">
    <source>
        <dbReference type="PROSITE" id="PS51656"/>
    </source>
</evidence>
<dbReference type="PROSITE" id="PS51656">
    <property type="entry name" value="4FE4S"/>
    <property type="match status" value="1"/>
</dbReference>
<gene>
    <name evidence="12" type="ORF">HKBW3S33_01900</name>
</gene>
<feature type="domain" description="4Fe-4S ferredoxin-type" evidence="10">
    <location>
        <begin position="160"/>
        <end position="190"/>
    </location>
</feature>
<dbReference type="GO" id="GO:0046872">
    <property type="term" value="F:metal ion binding"/>
    <property type="evidence" value="ECO:0007669"/>
    <property type="project" value="UniProtKB-KW"/>
</dbReference>
<proteinExistence type="inferred from homology"/>
<organism evidence="12 13">
    <name type="scientific">Candidatus Hakubella thermalkaliphila</name>
    <dbReference type="NCBI Taxonomy" id="2754717"/>
    <lineage>
        <taxon>Bacteria</taxon>
        <taxon>Bacillati</taxon>
        <taxon>Actinomycetota</taxon>
        <taxon>Actinomycetota incertae sedis</taxon>
        <taxon>Candidatus Hakubellales</taxon>
        <taxon>Candidatus Hakubellaceae</taxon>
        <taxon>Candidatus Hakubella</taxon>
    </lineage>
</organism>
<sequence length="221" mass="24079">FIIKSLLVTGGLGLVFGLGLALFSQKFKVEEDPRLELIQNILPGANCGACGYPVCRQVAQSILRGELGPEKCTVGGSKVVTEIANLLGIEVAEVKPGVARVKCQGHEARACRRAEYYGINTCNAASQISGGFKQCFYGCLGLGDCVEACVFDVLTMSTDNLPIVEEGKCTACGLCVKACTRKNYRDFSSRKYCYYRLRFTSERPGSSESLSGRMHQMWHMC</sequence>
<keyword evidence="2" id="KW-0004">4Fe-4S</keyword>
<evidence type="ECO:0000256" key="4">
    <source>
        <dbReference type="ARBA" id="ARBA00022737"/>
    </source>
</evidence>
<dbReference type="InterPro" id="IPR011005">
    <property type="entry name" value="Dihydropteroate_synth-like_sf"/>
</dbReference>
<name>A0A6V8P774_9ACTN</name>
<protein>
    <submittedName>
        <fullName evidence="12">Na+-translocating ferredoxin:NAD+ oxidoreductase subunit B</fullName>
    </submittedName>
</protein>
<evidence type="ECO:0000256" key="5">
    <source>
        <dbReference type="ARBA" id="ARBA00022967"/>
    </source>
</evidence>
<evidence type="ECO:0000313" key="13">
    <source>
        <dbReference type="Proteomes" id="UP000591948"/>
    </source>
</evidence>
<keyword evidence="7" id="KW-0408">Iron</keyword>
<evidence type="ECO:0000256" key="3">
    <source>
        <dbReference type="ARBA" id="ARBA00022723"/>
    </source>
</evidence>
<dbReference type="GO" id="GO:0051539">
    <property type="term" value="F:4 iron, 4 sulfur cluster binding"/>
    <property type="evidence" value="ECO:0007669"/>
    <property type="project" value="UniProtKB-KW"/>
</dbReference>
<feature type="non-terminal residue" evidence="12">
    <location>
        <position position="1"/>
    </location>
</feature>
<evidence type="ECO:0000313" key="12">
    <source>
        <dbReference type="EMBL" id="GFP28485.1"/>
    </source>
</evidence>
<keyword evidence="4" id="KW-0677">Repeat</keyword>
<accession>A0A6V8P774</accession>
<keyword evidence="5" id="KW-1278">Translocase</keyword>
<dbReference type="PROSITE" id="PS51379">
    <property type="entry name" value="4FE4S_FER_2"/>
    <property type="match status" value="1"/>
</dbReference>
<keyword evidence="9" id="KW-0472">Membrane</keyword>
<dbReference type="SUPFAM" id="SSF54862">
    <property type="entry name" value="4Fe-4S ferredoxins"/>
    <property type="match status" value="1"/>
</dbReference>
<dbReference type="Pfam" id="PF04060">
    <property type="entry name" value="FeS"/>
    <property type="match status" value="1"/>
</dbReference>
<dbReference type="InterPro" id="IPR017896">
    <property type="entry name" value="4Fe4S_Fe-S-bd"/>
</dbReference>
<evidence type="ECO:0000256" key="2">
    <source>
        <dbReference type="ARBA" id="ARBA00022485"/>
    </source>
</evidence>
<evidence type="ECO:0000256" key="1">
    <source>
        <dbReference type="ARBA" id="ARBA00022448"/>
    </source>
</evidence>
<dbReference type="HAMAP" id="MF_00463">
    <property type="entry name" value="RsxB_RnfB"/>
    <property type="match status" value="1"/>
</dbReference>
<dbReference type="InterPro" id="IPR050395">
    <property type="entry name" value="4Fe4S_Ferredoxin_RnfB"/>
</dbReference>
<evidence type="ECO:0000256" key="9">
    <source>
        <dbReference type="ARBA" id="ARBA00023136"/>
    </source>
</evidence>
<dbReference type="PANTHER" id="PTHR43560:SF1">
    <property type="entry name" value="ION-TRANSLOCATING OXIDOREDUCTASE COMPLEX SUBUNIT B"/>
    <property type="match status" value="1"/>
</dbReference>
<keyword evidence="6" id="KW-0249">Electron transport</keyword>
<evidence type="ECO:0000256" key="7">
    <source>
        <dbReference type="ARBA" id="ARBA00023004"/>
    </source>
</evidence>
<evidence type="ECO:0000256" key="8">
    <source>
        <dbReference type="ARBA" id="ARBA00023014"/>
    </source>
</evidence>
<keyword evidence="3" id="KW-0479">Metal-binding</keyword>
<dbReference type="PANTHER" id="PTHR43560">
    <property type="entry name" value="ION-TRANSLOCATING OXIDOREDUCTASE COMPLEX SUBUNIT B"/>
    <property type="match status" value="1"/>
</dbReference>
<dbReference type="Gene3D" id="3.20.20.20">
    <property type="entry name" value="Dihydropteroate synthase-like"/>
    <property type="match status" value="1"/>
</dbReference>
<keyword evidence="8" id="KW-0411">Iron-sulfur</keyword>
<dbReference type="RefSeq" id="WP_258189557.1">
    <property type="nucleotide sequence ID" value="NZ_BLRY01000243.1"/>
</dbReference>
<dbReference type="EMBL" id="BLRY01000243">
    <property type="protein sequence ID" value="GFP28485.1"/>
    <property type="molecule type" value="Genomic_DNA"/>
</dbReference>
<reference evidence="12 13" key="1">
    <citation type="journal article" date="2020" name="Front. Microbiol.">
        <title>Single-cell genomics of novel Actinobacteria with the Wood-Ljungdahl pathway discovered in a serpentinizing system.</title>
        <authorList>
            <person name="Merino N."/>
            <person name="Kawai M."/>
            <person name="Boyd E.S."/>
            <person name="Colman D.R."/>
            <person name="McGlynn S.E."/>
            <person name="Nealson K.H."/>
            <person name="Kurokawa K."/>
            <person name="Hongoh Y."/>
        </authorList>
    </citation>
    <scope>NUCLEOTIDE SEQUENCE [LARGE SCALE GENOMIC DNA]</scope>
    <source>
        <strain evidence="12 13">S33</strain>
    </source>
</reference>
<dbReference type="AlphaFoldDB" id="A0A6V8P774"/>
<evidence type="ECO:0000256" key="6">
    <source>
        <dbReference type="ARBA" id="ARBA00022982"/>
    </source>
</evidence>
<dbReference type="InterPro" id="IPR010207">
    <property type="entry name" value="Elect_transpt_cplx_RnfB/RsxB"/>
</dbReference>
<dbReference type="Gene3D" id="3.30.70.20">
    <property type="match status" value="1"/>
</dbReference>
<comment type="caution">
    <text evidence="12">The sequence shown here is derived from an EMBL/GenBank/DDBJ whole genome shotgun (WGS) entry which is preliminary data.</text>
</comment>
<keyword evidence="13" id="KW-1185">Reference proteome</keyword>
<dbReference type="Proteomes" id="UP000591948">
    <property type="component" value="Unassembled WGS sequence"/>
</dbReference>
<dbReference type="NCBIfam" id="TIGR01944">
    <property type="entry name" value="rnfB"/>
    <property type="match status" value="1"/>
</dbReference>